<feature type="transmembrane region" description="Helical" evidence="1">
    <location>
        <begin position="128"/>
        <end position="150"/>
    </location>
</feature>
<accession>A0A316HDJ0</accession>
<sequence length="191" mass="21494">MKINAKTAWLPIIITIVYAILISISIIIRLGNAIPPKPLLAAIEVTYILPIIYAVMVLKRLNEKKLTVATYTFAIFFDIALVLYYFFSKPSPGQYIAYLVLGALSVTLINIMIIQAFNLKTRQIVRPFCVYGFVFLLIAFFKLVGLLFMISHYGNTIFAATIPAEILLPIAMLYLFFGIKKYLKNVEAGEA</sequence>
<gene>
    <name evidence="2" type="ORF">LX99_01931</name>
</gene>
<evidence type="ECO:0000313" key="2">
    <source>
        <dbReference type="EMBL" id="PWK78091.1"/>
    </source>
</evidence>
<feature type="transmembrane region" description="Helical" evidence="1">
    <location>
        <begin position="39"/>
        <end position="56"/>
    </location>
</feature>
<protein>
    <submittedName>
        <fullName evidence="2">Uncharacterized protein</fullName>
    </submittedName>
</protein>
<feature type="transmembrane region" description="Helical" evidence="1">
    <location>
        <begin position="68"/>
        <end position="87"/>
    </location>
</feature>
<dbReference type="EMBL" id="QGHA01000003">
    <property type="protein sequence ID" value="PWK78091.1"/>
    <property type="molecule type" value="Genomic_DNA"/>
</dbReference>
<keyword evidence="1" id="KW-1133">Transmembrane helix</keyword>
<organism evidence="2 3">
    <name type="scientific">Mucilaginibacter oryzae</name>
    <dbReference type="NCBI Taxonomy" id="468058"/>
    <lineage>
        <taxon>Bacteria</taxon>
        <taxon>Pseudomonadati</taxon>
        <taxon>Bacteroidota</taxon>
        <taxon>Sphingobacteriia</taxon>
        <taxon>Sphingobacteriales</taxon>
        <taxon>Sphingobacteriaceae</taxon>
        <taxon>Mucilaginibacter</taxon>
    </lineage>
</organism>
<comment type="caution">
    <text evidence="2">The sequence shown here is derived from an EMBL/GenBank/DDBJ whole genome shotgun (WGS) entry which is preliminary data.</text>
</comment>
<dbReference type="Proteomes" id="UP000245678">
    <property type="component" value="Unassembled WGS sequence"/>
</dbReference>
<proteinExistence type="predicted"/>
<feature type="transmembrane region" description="Helical" evidence="1">
    <location>
        <begin position="93"/>
        <end position="116"/>
    </location>
</feature>
<keyword evidence="3" id="KW-1185">Reference proteome</keyword>
<feature type="transmembrane region" description="Helical" evidence="1">
    <location>
        <begin position="7"/>
        <end position="27"/>
    </location>
</feature>
<evidence type="ECO:0000256" key="1">
    <source>
        <dbReference type="SAM" id="Phobius"/>
    </source>
</evidence>
<dbReference type="AlphaFoldDB" id="A0A316HDJ0"/>
<dbReference type="RefSeq" id="WP_109607686.1">
    <property type="nucleotide sequence ID" value="NZ_QGHA01000003.1"/>
</dbReference>
<reference evidence="2 3" key="1">
    <citation type="submission" date="2018-05" db="EMBL/GenBank/DDBJ databases">
        <title>Genomic Encyclopedia of Archaeal and Bacterial Type Strains, Phase II (KMG-II): from individual species to whole genera.</title>
        <authorList>
            <person name="Goeker M."/>
        </authorList>
    </citation>
    <scope>NUCLEOTIDE SEQUENCE [LARGE SCALE GENOMIC DNA]</scope>
    <source>
        <strain evidence="2 3">DSM 19975</strain>
    </source>
</reference>
<keyword evidence="1" id="KW-0812">Transmembrane</keyword>
<evidence type="ECO:0000313" key="3">
    <source>
        <dbReference type="Proteomes" id="UP000245678"/>
    </source>
</evidence>
<feature type="transmembrane region" description="Helical" evidence="1">
    <location>
        <begin position="156"/>
        <end position="177"/>
    </location>
</feature>
<keyword evidence="1" id="KW-0472">Membrane</keyword>
<name>A0A316HDJ0_9SPHI</name>